<dbReference type="CDD" id="cd00030">
    <property type="entry name" value="C2"/>
    <property type="match status" value="1"/>
</dbReference>
<dbReference type="EMBL" id="JAXQNO010000020">
    <property type="protein sequence ID" value="KAK4772565.1"/>
    <property type="molecule type" value="Genomic_DNA"/>
</dbReference>
<sequence>MDPFTLHRHHHHHHHRPHPVSAFCYGLKTTSLEEEPPSPEFSALLEIHIHHARNIHNICIYDNQDVYAKFSLTYNPDEAISTPIIQGGGKNPEFDQRLSVKVNQPDSVLKCEMWMLSRARHYMEDQLLGFALVPLMEVAGKGKVTSDYDLSSTDLFHSPAGTVRLSLSLDTISAPTDPPPVSSSITSEVILLDRKVSDADLNPIEYTRIEFPDINVVAENQQMVSEYFTSNPNGGIASFLHLGSYWPFSKQQQHPSFEYYEMSENSSDNSSVSPDVSVQISSGFMRSTTTSLSNDRNSPDLAEKKGSPLRTRELPPSNSTNPESNRNSMPFRPDTPTSKKANAGGGGEDRTVSSSDRKEEEGEGSNNRTEGKVGMLGINGFGQVAFTAANHEAEQSAMQKQIVGMYMRSMQQFTESLAKMKLPPLDLDKPEREEKTEIEQPTKKADGSRVFYGSRAFF</sequence>
<accession>A0AAN7QRB0</accession>
<evidence type="ECO:0000313" key="4">
    <source>
        <dbReference type="Proteomes" id="UP001346149"/>
    </source>
</evidence>
<dbReference type="PANTHER" id="PTHR31208:SF3">
    <property type="entry name" value="OS01G0953500 PROTEIN"/>
    <property type="match status" value="1"/>
</dbReference>
<organism evidence="3 4">
    <name type="scientific">Trapa natans</name>
    <name type="common">Water chestnut</name>
    <dbReference type="NCBI Taxonomy" id="22666"/>
    <lineage>
        <taxon>Eukaryota</taxon>
        <taxon>Viridiplantae</taxon>
        <taxon>Streptophyta</taxon>
        <taxon>Embryophyta</taxon>
        <taxon>Tracheophyta</taxon>
        <taxon>Spermatophyta</taxon>
        <taxon>Magnoliopsida</taxon>
        <taxon>eudicotyledons</taxon>
        <taxon>Gunneridae</taxon>
        <taxon>Pentapetalae</taxon>
        <taxon>rosids</taxon>
        <taxon>malvids</taxon>
        <taxon>Myrtales</taxon>
        <taxon>Lythraceae</taxon>
        <taxon>Trapa</taxon>
    </lineage>
</organism>
<dbReference type="PROSITE" id="PS50004">
    <property type="entry name" value="C2"/>
    <property type="match status" value="1"/>
</dbReference>
<proteinExistence type="predicted"/>
<dbReference type="SMART" id="SM00239">
    <property type="entry name" value="C2"/>
    <property type="match status" value="1"/>
</dbReference>
<feature type="region of interest" description="Disordered" evidence="1">
    <location>
        <begin position="284"/>
        <end position="374"/>
    </location>
</feature>
<feature type="compositionally biased region" description="Basic and acidic residues" evidence="1">
    <location>
        <begin position="426"/>
        <end position="447"/>
    </location>
</feature>
<comment type="caution">
    <text evidence="3">The sequence shown here is derived from an EMBL/GenBank/DDBJ whole genome shotgun (WGS) entry which is preliminary data.</text>
</comment>
<dbReference type="Gene3D" id="2.60.40.150">
    <property type="entry name" value="C2 domain"/>
    <property type="match status" value="1"/>
</dbReference>
<feature type="compositionally biased region" description="Basic and acidic residues" evidence="1">
    <location>
        <begin position="347"/>
        <end position="360"/>
    </location>
</feature>
<feature type="compositionally biased region" description="Polar residues" evidence="1">
    <location>
        <begin position="284"/>
        <end position="296"/>
    </location>
</feature>
<evidence type="ECO:0000259" key="2">
    <source>
        <dbReference type="PROSITE" id="PS50004"/>
    </source>
</evidence>
<dbReference type="InterPro" id="IPR000008">
    <property type="entry name" value="C2_dom"/>
</dbReference>
<evidence type="ECO:0000256" key="1">
    <source>
        <dbReference type="SAM" id="MobiDB-lite"/>
    </source>
</evidence>
<gene>
    <name evidence="3" type="ORF">SAY86_014340</name>
</gene>
<reference evidence="3 4" key="1">
    <citation type="journal article" date="2023" name="Hortic Res">
        <title>Pangenome of water caltrop reveals structural variations and asymmetric subgenome divergence after allopolyploidization.</title>
        <authorList>
            <person name="Zhang X."/>
            <person name="Chen Y."/>
            <person name="Wang L."/>
            <person name="Yuan Y."/>
            <person name="Fang M."/>
            <person name="Shi L."/>
            <person name="Lu R."/>
            <person name="Comes H.P."/>
            <person name="Ma Y."/>
            <person name="Chen Y."/>
            <person name="Huang G."/>
            <person name="Zhou Y."/>
            <person name="Zheng Z."/>
            <person name="Qiu Y."/>
        </authorList>
    </citation>
    <scope>NUCLEOTIDE SEQUENCE [LARGE SCALE GENOMIC DNA]</scope>
    <source>
        <strain evidence="3">F231</strain>
    </source>
</reference>
<dbReference type="SUPFAM" id="SSF49562">
    <property type="entry name" value="C2 domain (Calcium/lipid-binding domain, CaLB)"/>
    <property type="match status" value="1"/>
</dbReference>
<evidence type="ECO:0000313" key="3">
    <source>
        <dbReference type="EMBL" id="KAK4772565.1"/>
    </source>
</evidence>
<feature type="region of interest" description="Disordered" evidence="1">
    <location>
        <begin position="421"/>
        <end position="447"/>
    </location>
</feature>
<feature type="domain" description="C2" evidence="2">
    <location>
        <begin position="24"/>
        <end position="148"/>
    </location>
</feature>
<protein>
    <recommendedName>
        <fullName evidence="2">C2 domain-containing protein</fullName>
    </recommendedName>
</protein>
<dbReference type="AlphaFoldDB" id="A0AAN7QRB0"/>
<dbReference type="Pfam" id="PF00168">
    <property type="entry name" value="C2"/>
    <property type="match status" value="1"/>
</dbReference>
<feature type="compositionally biased region" description="Polar residues" evidence="1">
    <location>
        <begin position="316"/>
        <end position="328"/>
    </location>
</feature>
<dbReference type="PANTHER" id="PTHR31208">
    <property type="entry name" value="EXPRESSED PROTEIN"/>
    <property type="match status" value="1"/>
</dbReference>
<dbReference type="Proteomes" id="UP001346149">
    <property type="component" value="Unassembled WGS sequence"/>
</dbReference>
<feature type="compositionally biased region" description="Basic and acidic residues" evidence="1">
    <location>
        <begin position="297"/>
        <end position="313"/>
    </location>
</feature>
<dbReference type="InterPro" id="IPR035892">
    <property type="entry name" value="C2_domain_sf"/>
</dbReference>
<keyword evidence="4" id="KW-1185">Reference proteome</keyword>
<name>A0AAN7QRB0_TRANT</name>